<evidence type="ECO:0000313" key="3">
    <source>
        <dbReference type="Proteomes" id="UP000807342"/>
    </source>
</evidence>
<feature type="region of interest" description="Disordered" evidence="1">
    <location>
        <begin position="271"/>
        <end position="291"/>
    </location>
</feature>
<accession>A0A9P5XDP2</accession>
<feature type="compositionally biased region" description="Pro residues" evidence="1">
    <location>
        <begin position="273"/>
        <end position="283"/>
    </location>
</feature>
<sequence>MSGACKRAGSKWDTWVQSPEDQKSTTEDLNNTEKPHTHKYKANEGANGVSFGGELDSWKRETTSFNVNEFAHSPPTLARTDRNTFSMGEVTFGLSEVAICAMTSWAVLEAETGRGRKRWKRCISLLDYGWRCEIRLHFTGQRADYDATLGMDITSKVMNIRRKSILLAGWIWVWIRSWRRRIVSVRVRQGTMNGVKVSRTMTPSGALSIPDIKGTYANYLNAKSVLPIFQVPITYIHPKVLQTHLSTQHINLLHPLHSSLALPPIHIQTPALHRPPPARPRPYIPTQSAQPPPSLVTADGIHAFLIEVLCTPIFDMRIMRHVSRARRDLITRQLMALRARGVRVGLVVGYARNAIREPGIVLLLSTHLDEKLLTTISWKLNDSMA</sequence>
<reference evidence="2" key="1">
    <citation type="submission" date="2020-11" db="EMBL/GenBank/DDBJ databases">
        <authorList>
            <consortium name="DOE Joint Genome Institute"/>
            <person name="Ahrendt S."/>
            <person name="Riley R."/>
            <person name="Andreopoulos W."/>
            <person name="Labutti K."/>
            <person name="Pangilinan J."/>
            <person name="Ruiz-Duenas F.J."/>
            <person name="Barrasa J.M."/>
            <person name="Sanchez-Garcia M."/>
            <person name="Camarero S."/>
            <person name="Miyauchi S."/>
            <person name="Serrano A."/>
            <person name="Linde D."/>
            <person name="Babiker R."/>
            <person name="Drula E."/>
            <person name="Ayuso-Fernandez I."/>
            <person name="Pacheco R."/>
            <person name="Padilla G."/>
            <person name="Ferreira P."/>
            <person name="Barriuso J."/>
            <person name="Kellner H."/>
            <person name="Castanera R."/>
            <person name="Alfaro M."/>
            <person name="Ramirez L."/>
            <person name="Pisabarro A.G."/>
            <person name="Kuo A."/>
            <person name="Tritt A."/>
            <person name="Lipzen A."/>
            <person name="He G."/>
            <person name="Yan M."/>
            <person name="Ng V."/>
            <person name="Cullen D."/>
            <person name="Martin F."/>
            <person name="Rosso M.-N."/>
            <person name="Henrissat B."/>
            <person name="Hibbett D."/>
            <person name="Martinez A.T."/>
            <person name="Grigoriev I.V."/>
        </authorList>
    </citation>
    <scope>NUCLEOTIDE SEQUENCE</scope>
    <source>
        <strain evidence="2">MF-IS2</strain>
    </source>
</reference>
<evidence type="ECO:0000313" key="2">
    <source>
        <dbReference type="EMBL" id="KAF9447926.1"/>
    </source>
</evidence>
<dbReference type="Proteomes" id="UP000807342">
    <property type="component" value="Unassembled WGS sequence"/>
</dbReference>
<dbReference type="OrthoDB" id="5325112at2759"/>
<dbReference type="AlphaFoldDB" id="A0A9P5XDP2"/>
<feature type="compositionally biased region" description="Basic and acidic residues" evidence="1">
    <location>
        <begin position="20"/>
        <end position="35"/>
    </location>
</feature>
<comment type="caution">
    <text evidence="2">The sequence shown here is derived from an EMBL/GenBank/DDBJ whole genome shotgun (WGS) entry which is preliminary data.</text>
</comment>
<keyword evidence="3" id="KW-1185">Reference proteome</keyword>
<organism evidence="2 3">
    <name type="scientific">Macrolepiota fuliginosa MF-IS2</name>
    <dbReference type="NCBI Taxonomy" id="1400762"/>
    <lineage>
        <taxon>Eukaryota</taxon>
        <taxon>Fungi</taxon>
        <taxon>Dikarya</taxon>
        <taxon>Basidiomycota</taxon>
        <taxon>Agaricomycotina</taxon>
        <taxon>Agaricomycetes</taxon>
        <taxon>Agaricomycetidae</taxon>
        <taxon>Agaricales</taxon>
        <taxon>Agaricineae</taxon>
        <taxon>Agaricaceae</taxon>
        <taxon>Macrolepiota</taxon>
    </lineage>
</organism>
<name>A0A9P5XDP2_9AGAR</name>
<feature type="region of interest" description="Disordered" evidence="1">
    <location>
        <begin position="1"/>
        <end position="48"/>
    </location>
</feature>
<dbReference type="EMBL" id="MU151180">
    <property type="protein sequence ID" value="KAF9447926.1"/>
    <property type="molecule type" value="Genomic_DNA"/>
</dbReference>
<proteinExistence type="predicted"/>
<evidence type="ECO:0000256" key="1">
    <source>
        <dbReference type="SAM" id="MobiDB-lite"/>
    </source>
</evidence>
<gene>
    <name evidence="2" type="ORF">P691DRAFT_781770</name>
</gene>
<protein>
    <submittedName>
        <fullName evidence="2">Uncharacterized protein</fullName>
    </submittedName>
</protein>